<keyword evidence="11" id="KW-0067">ATP-binding</keyword>
<evidence type="ECO:0000256" key="1">
    <source>
        <dbReference type="ARBA" id="ARBA00000085"/>
    </source>
</evidence>
<dbReference type="InterPro" id="IPR005467">
    <property type="entry name" value="His_kinase_dom"/>
</dbReference>
<evidence type="ECO:0000256" key="8">
    <source>
        <dbReference type="SAM" id="Phobius"/>
    </source>
</evidence>
<evidence type="ECO:0000313" key="11">
    <source>
        <dbReference type="EMBL" id="MFK4751002.1"/>
    </source>
</evidence>
<accession>A0ABW8NDH9</accession>
<feature type="transmembrane region" description="Helical" evidence="8">
    <location>
        <begin position="217"/>
        <end position="236"/>
    </location>
</feature>
<organism evidence="11 12">
    <name type="scientific">Oceanobacter antarcticus</name>
    <dbReference type="NCBI Taxonomy" id="3133425"/>
    <lineage>
        <taxon>Bacteria</taxon>
        <taxon>Pseudomonadati</taxon>
        <taxon>Pseudomonadota</taxon>
        <taxon>Gammaproteobacteria</taxon>
        <taxon>Oceanospirillales</taxon>
        <taxon>Oceanospirillaceae</taxon>
        <taxon>Oceanobacter</taxon>
    </lineage>
</organism>
<dbReference type="Gene3D" id="3.40.50.2300">
    <property type="match status" value="1"/>
</dbReference>
<keyword evidence="5" id="KW-0418">Kinase</keyword>
<dbReference type="CDD" id="cd16922">
    <property type="entry name" value="HATPase_EvgS-ArcB-TorS-like"/>
    <property type="match status" value="1"/>
</dbReference>
<dbReference type="InterPro" id="IPR001789">
    <property type="entry name" value="Sig_transdc_resp-reg_receiver"/>
</dbReference>
<keyword evidence="8" id="KW-1133">Transmembrane helix</keyword>
<feature type="transmembrane region" description="Helical" evidence="8">
    <location>
        <begin position="278"/>
        <end position="297"/>
    </location>
</feature>
<keyword evidence="3 6" id="KW-0597">Phosphoprotein</keyword>
<dbReference type="InterPro" id="IPR036097">
    <property type="entry name" value="HisK_dim/P_sf"/>
</dbReference>
<evidence type="ECO:0000259" key="9">
    <source>
        <dbReference type="PROSITE" id="PS50109"/>
    </source>
</evidence>
<dbReference type="CDD" id="cd17546">
    <property type="entry name" value="REC_hyHK_CKI1_RcsC-like"/>
    <property type="match status" value="1"/>
</dbReference>
<dbReference type="SMART" id="SM00388">
    <property type="entry name" value="HisKA"/>
    <property type="match status" value="1"/>
</dbReference>
<dbReference type="PROSITE" id="PS50110">
    <property type="entry name" value="RESPONSE_REGULATORY"/>
    <property type="match status" value="1"/>
</dbReference>
<evidence type="ECO:0000256" key="2">
    <source>
        <dbReference type="ARBA" id="ARBA00012438"/>
    </source>
</evidence>
<sequence length="1239" mass="135975">MTDWYLASASVVCGGGGAQLQSSGGGLGMLRADRLYIDCLLMPASQKIFKVRRHYNRWVADQTLEDFALRFTARSGRRMSIERVAQTALGATAFLALEGLAAAVTLNYGFTNTVYAMLVVCLLFFITGVPITYYAAKHGLDIDLLTRGAGFGYLGSTVTSLIYASFTFIFFAIEAVILASALQALLGVPLAIGYFLCAAAVIPIVMHGISAISRFQAGTQFIWVLLQCLALAVVIVNESGQLAAWTQFHGLAVDQLPGVAVPGPGNDAAVPGGGAGSFNILLFGAAASVFFALVPQIGEQVDYLRFMPPKTPQNARRWWFWLILAGPGWVFIGIIKMLLGSFLAYLAITQGVAYELATDPTHMYQRVFFYLTHSDGLALLLAATMVIVSQMKINVTNAYAGSIAWSNFFSRLTHSHPGRVVWLVFNVTIALLLMELGIYQALEAVLGVFAIVAVSWLGSLAADLLINKPLGLSPDIVEFKRAHLYDINPVGTGSMLLATTGGVLSYLGMFGEVTATLSHFVSLGICFVMVPLIAWFTGGRYYIARTSPELDLLVTDIAPTDLSRLPEDVRHRHVQTIQCGVCENHFEQEDMSFCPAYDLPICSLCCTLDVRCMDSCKPHAHVSRQLAYFLSKFVPPRIVRVVNSRLGHFVSLLLIVNLLIAVLLAVVYRQMAPVTATETELLQQTMWTLFFTLMIASGVLAWLFLLAHESRLVAQKESNRQTRKLTAEIEAHQETDQALQQAKELAESANAAKSRYLTGISHELRTPLQSVIGYAQLLANKGDTPAGHKNGLAIIQRSGQYLTDLIDGLLDISRIEAGKLDLYRSRVELPVLIEQLNAMFAMQAEQKGVRFHSSVQGTLPQWTMTDEKRLRQILINLLSNAVKYTVSGQVDFDIRYRNQVAEFRIRDTGPGIDAESLKRIFDPFERVRNRATANLPGTGLGLTIVKLLTEIMGGDLKVDSTPGQGSCFTVALMLPWVNLQSDQQRQHAELLENKRIIGYEGFQRTVFLVDDDPVLRGLLADLLVPLGFLTLEAHDGEHCLAMMDELEQAGERVPDLFLMDVSMPGITGLEVAHRLRTRGISVPIVMLSADAQEGDRSEFDRAIYNDYLVKPVSNSRLLNTIGTVLELHWTWQSGDPASDRAGALTTLAAMSAERQTPRISNTAAFGVLQPHPQLLELQAYAEMGYRKGVVQALEILKTSSAMTTRQLEYLQQLAGGFQLQELAELLKTALAETDRGGTT</sequence>
<keyword evidence="4" id="KW-0808">Transferase</keyword>
<feature type="transmembrane region" description="Helical" evidence="8">
    <location>
        <begin position="148"/>
        <end position="173"/>
    </location>
</feature>
<dbReference type="Pfam" id="PF00072">
    <property type="entry name" value="Response_reg"/>
    <property type="match status" value="1"/>
</dbReference>
<dbReference type="GO" id="GO:0005524">
    <property type="term" value="F:ATP binding"/>
    <property type="evidence" value="ECO:0007669"/>
    <property type="project" value="UniProtKB-KW"/>
</dbReference>
<dbReference type="InterPro" id="IPR036890">
    <property type="entry name" value="HATPase_C_sf"/>
</dbReference>
<dbReference type="Gene3D" id="1.10.4160.10">
    <property type="entry name" value="Hydantoin permease"/>
    <property type="match status" value="1"/>
</dbReference>
<dbReference type="Gene3D" id="3.30.565.10">
    <property type="entry name" value="Histidine kinase-like ATPase, C-terminal domain"/>
    <property type="match status" value="1"/>
</dbReference>
<evidence type="ECO:0000256" key="3">
    <source>
        <dbReference type="ARBA" id="ARBA00022553"/>
    </source>
</evidence>
<evidence type="ECO:0000313" key="12">
    <source>
        <dbReference type="Proteomes" id="UP001620597"/>
    </source>
</evidence>
<dbReference type="Pfam" id="PF00512">
    <property type="entry name" value="HisKA"/>
    <property type="match status" value="1"/>
</dbReference>
<feature type="coiled-coil region" evidence="7">
    <location>
        <begin position="715"/>
        <end position="752"/>
    </location>
</feature>
<dbReference type="Proteomes" id="UP001620597">
    <property type="component" value="Unassembled WGS sequence"/>
</dbReference>
<dbReference type="InterPro" id="IPR004358">
    <property type="entry name" value="Sig_transdc_His_kin-like_C"/>
</dbReference>
<evidence type="ECO:0000256" key="5">
    <source>
        <dbReference type="ARBA" id="ARBA00022777"/>
    </source>
</evidence>
<keyword evidence="8" id="KW-0472">Membrane</keyword>
<dbReference type="InterPro" id="IPR003594">
    <property type="entry name" value="HATPase_dom"/>
</dbReference>
<dbReference type="Pfam" id="PF02518">
    <property type="entry name" value="HATPase_c"/>
    <property type="match status" value="1"/>
</dbReference>
<feature type="transmembrane region" description="Helical" evidence="8">
    <location>
        <begin position="487"/>
        <end position="508"/>
    </location>
</feature>
<dbReference type="InterPro" id="IPR003661">
    <property type="entry name" value="HisK_dim/P_dom"/>
</dbReference>
<name>A0ABW8NDH9_9GAMM</name>
<proteinExistence type="predicted"/>
<dbReference type="EMBL" id="JBBKTX010000001">
    <property type="protein sequence ID" value="MFK4751002.1"/>
    <property type="molecule type" value="Genomic_DNA"/>
</dbReference>
<feature type="domain" description="Histidine kinase" evidence="9">
    <location>
        <begin position="759"/>
        <end position="976"/>
    </location>
</feature>
<feature type="transmembrane region" description="Helical" evidence="8">
    <location>
        <begin position="420"/>
        <end position="439"/>
    </location>
</feature>
<evidence type="ECO:0000256" key="4">
    <source>
        <dbReference type="ARBA" id="ARBA00022679"/>
    </source>
</evidence>
<dbReference type="SUPFAM" id="SSF47384">
    <property type="entry name" value="Homodimeric domain of signal transducing histidine kinase"/>
    <property type="match status" value="1"/>
</dbReference>
<feature type="transmembrane region" description="Helical" evidence="8">
    <location>
        <begin position="445"/>
        <end position="466"/>
    </location>
</feature>
<gene>
    <name evidence="11" type="ORF">WG929_01140</name>
</gene>
<dbReference type="Gene3D" id="1.10.287.130">
    <property type="match status" value="1"/>
</dbReference>
<dbReference type="PROSITE" id="PS50109">
    <property type="entry name" value="HIS_KIN"/>
    <property type="match status" value="1"/>
</dbReference>
<dbReference type="InterPro" id="IPR011006">
    <property type="entry name" value="CheY-like_superfamily"/>
</dbReference>
<feature type="transmembrane region" description="Helical" evidence="8">
    <location>
        <begin position="687"/>
        <end position="707"/>
    </location>
</feature>
<dbReference type="SMART" id="SM00387">
    <property type="entry name" value="HATPase_c"/>
    <property type="match status" value="1"/>
</dbReference>
<feature type="domain" description="Response regulatory" evidence="10">
    <location>
        <begin position="1005"/>
        <end position="1125"/>
    </location>
</feature>
<feature type="transmembrane region" description="Helical" evidence="8">
    <location>
        <begin position="368"/>
        <end position="388"/>
    </location>
</feature>
<comment type="caution">
    <text evidence="11">The sequence shown here is derived from an EMBL/GenBank/DDBJ whole genome shotgun (WGS) entry which is preliminary data.</text>
</comment>
<feature type="transmembrane region" description="Helical" evidence="8">
    <location>
        <begin position="114"/>
        <end position="136"/>
    </location>
</feature>
<dbReference type="CDD" id="cd00082">
    <property type="entry name" value="HisKA"/>
    <property type="match status" value="1"/>
</dbReference>
<feature type="transmembrane region" description="Helical" evidence="8">
    <location>
        <begin position="84"/>
        <end position="108"/>
    </location>
</feature>
<evidence type="ECO:0000256" key="6">
    <source>
        <dbReference type="PROSITE-ProRule" id="PRU00169"/>
    </source>
</evidence>
<keyword evidence="11" id="KW-0547">Nucleotide-binding</keyword>
<feature type="modified residue" description="4-aspartylphosphate" evidence="6">
    <location>
        <position position="1060"/>
    </location>
</feature>
<feature type="transmembrane region" description="Helical" evidence="8">
    <location>
        <begin position="318"/>
        <end position="348"/>
    </location>
</feature>
<reference evidence="11 12" key="1">
    <citation type="submission" date="2024-03" db="EMBL/GenBank/DDBJ databases">
        <title>High-quality draft genome sequence of Oceanobacter sp. wDCs-4.</title>
        <authorList>
            <person name="Dong C."/>
        </authorList>
    </citation>
    <scope>NUCLEOTIDE SEQUENCE [LARGE SCALE GENOMIC DNA]</scope>
    <source>
        <strain evidence="12">wDCs-4</strain>
    </source>
</reference>
<dbReference type="EC" id="2.7.13.3" evidence="2"/>
<keyword evidence="7" id="KW-0175">Coiled coil</keyword>
<comment type="catalytic activity">
    <reaction evidence="1">
        <text>ATP + protein L-histidine = ADP + protein N-phospho-L-histidine.</text>
        <dbReference type="EC" id="2.7.13.3"/>
    </reaction>
</comment>
<protein>
    <recommendedName>
        <fullName evidence="2">histidine kinase</fullName>
        <ecNumber evidence="2">2.7.13.3</ecNumber>
    </recommendedName>
</protein>
<dbReference type="SMART" id="SM00448">
    <property type="entry name" value="REC"/>
    <property type="match status" value="1"/>
</dbReference>
<dbReference type="SUPFAM" id="SSF52172">
    <property type="entry name" value="CheY-like"/>
    <property type="match status" value="1"/>
</dbReference>
<keyword evidence="12" id="KW-1185">Reference proteome</keyword>
<dbReference type="PANTHER" id="PTHR43047:SF72">
    <property type="entry name" value="OSMOSENSING HISTIDINE PROTEIN KINASE SLN1"/>
    <property type="match status" value="1"/>
</dbReference>
<evidence type="ECO:0000259" key="10">
    <source>
        <dbReference type="PROSITE" id="PS50110"/>
    </source>
</evidence>
<keyword evidence="8" id="KW-0812">Transmembrane</keyword>
<dbReference type="SUPFAM" id="SSF55874">
    <property type="entry name" value="ATPase domain of HSP90 chaperone/DNA topoisomerase II/histidine kinase"/>
    <property type="match status" value="1"/>
</dbReference>
<dbReference type="PANTHER" id="PTHR43047">
    <property type="entry name" value="TWO-COMPONENT HISTIDINE PROTEIN KINASE"/>
    <property type="match status" value="1"/>
</dbReference>
<dbReference type="PRINTS" id="PR00344">
    <property type="entry name" value="BCTRLSENSOR"/>
</dbReference>
<feature type="transmembrane region" description="Helical" evidence="8">
    <location>
        <begin position="646"/>
        <end position="667"/>
    </location>
</feature>
<feature type="transmembrane region" description="Helical" evidence="8">
    <location>
        <begin position="185"/>
        <end position="205"/>
    </location>
</feature>
<evidence type="ECO:0000256" key="7">
    <source>
        <dbReference type="SAM" id="Coils"/>
    </source>
</evidence>
<feature type="transmembrane region" description="Helical" evidence="8">
    <location>
        <begin position="520"/>
        <end position="543"/>
    </location>
</feature>